<accession>A0ABT8EW61</accession>
<dbReference type="RefSeq" id="WP_300961586.1">
    <property type="nucleotide sequence ID" value="NZ_JAUHJR010000005.1"/>
</dbReference>
<dbReference type="EMBL" id="JAUHJR010000005">
    <property type="protein sequence ID" value="MDN4162420.1"/>
    <property type="molecule type" value="Genomic_DNA"/>
</dbReference>
<reference evidence="2" key="1">
    <citation type="submission" date="2023-06" db="EMBL/GenBank/DDBJ databases">
        <title>Draft genome sequence of Nocardioides sp. SOB72.</title>
        <authorList>
            <person name="Zhang G."/>
        </authorList>
    </citation>
    <scope>NUCLEOTIDE SEQUENCE</scope>
    <source>
        <strain evidence="2">SOB72</strain>
    </source>
</reference>
<evidence type="ECO:0000313" key="2">
    <source>
        <dbReference type="EMBL" id="MDN4162420.1"/>
    </source>
</evidence>
<evidence type="ECO:0000313" key="3">
    <source>
        <dbReference type="Proteomes" id="UP001168537"/>
    </source>
</evidence>
<organism evidence="2 3">
    <name type="scientific">Nocardioides abyssi</name>
    <dbReference type="NCBI Taxonomy" id="3058370"/>
    <lineage>
        <taxon>Bacteria</taxon>
        <taxon>Bacillati</taxon>
        <taxon>Actinomycetota</taxon>
        <taxon>Actinomycetes</taxon>
        <taxon>Propionibacteriales</taxon>
        <taxon>Nocardioidaceae</taxon>
        <taxon>Nocardioides</taxon>
    </lineage>
</organism>
<keyword evidence="3" id="KW-1185">Reference proteome</keyword>
<feature type="transmembrane region" description="Helical" evidence="1">
    <location>
        <begin position="49"/>
        <end position="69"/>
    </location>
</feature>
<keyword evidence="1" id="KW-0472">Membrane</keyword>
<evidence type="ECO:0008006" key="4">
    <source>
        <dbReference type="Google" id="ProtNLM"/>
    </source>
</evidence>
<name>A0ABT8EW61_9ACTN</name>
<protein>
    <recommendedName>
        <fullName evidence="4">VanZ-like domain-containing protein</fullName>
    </recommendedName>
</protein>
<dbReference type="Pfam" id="PF09997">
    <property type="entry name" value="DUF2238"/>
    <property type="match status" value="1"/>
</dbReference>
<feature type="transmembrane region" description="Helical" evidence="1">
    <location>
        <begin position="20"/>
        <end position="37"/>
    </location>
</feature>
<dbReference type="Proteomes" id="UP001168537">
    <property type="component" value="Unassembled WGS sequence"/>
</dbReference>
<keyword evidence="1" id="KW-0812">Transmembrane</keyword>
<sequence>MSSDAVTVVRYDTPGLVRTLDVTAKALLVLLLGLALAHPEASGLEGKGAAARAVGYPLLAFAIPAVWWWNWRERASFPWLADLLVTLTCFSDTLGNRMDLYDRIVWFDDWMHFLNLGLLTVALLLLTMHRSASLGAVLERALAFAGTAAIAWELAEYAAFLSRHSERQHAYADTLGDLFLGVLGALVAAVVVHRAWAAGHLRSTAPQLEHRPPAGVRGA</sequence>
<evidence type="ECO:0000256" key="1">
    <source>
        <dbReference type="SAM" id="Phobius"/>
    </source>
</evidence>
<feature type="transmembrane region" description="Helical" evidence="1">
    <location>
        <begin position="110"/>
        <end position="129"/>
    </location>
</feature>
<dbReference type="InterPro" id="IPR014509">
    <property type="entry name" value="YjdF-like"/>
</dbReference>
<proteinExistence type="predicted"/>
<gene>
    <name evidence="2" type="ORF">QWY29_13720</name>
</gene>
<keyword evidence="1" id="KW-1133">Transmembrane helix</keyword>
<feature type="transmembrane region" description="Helical" evidence="1">
    <location>
        <begin position="141"/>
        <end position="158"/>
    </location>
</feature>
<comment type="caution">
    <text evidence="2">The sequence shown here is derived from an EMBL/GenBank/DDBJ whole genome shotgun (WGS) entry which is preliminary data.</text>
</comment>
<feature type="transmembrane region" description="Helical" evidence="1">
    <location>
        <begin position="178"/>
        <end position="197"/>
    </location>
</feature>